<comment type="caution">
    <text evidence="1">The sequence shown here is derived from an EMBL/GenBank/DDBJ whole genome shotgun (WGS) entry which is preliminary data.</text>
</comment>
<gene>
    <name evidence="1" type="ORF">E5288_WYG020523</name>
</gene>
<evidence type="ECO:0000313" key="1">
    <source>
        <dbReference type="EMBL" id="MXQ89837.1"/>
    </source>
</evidence>
<name>A0A6B0RME1_9CETA</name>
<reference evidence="1" key="1">
    <citation type="submission" date="2019-10" db="EMBL/GenBank/DDBJ databases">
        <title>The sequence and de novo assembly of the wild yak genome.</title>
        <authorList>
            <person name="Liu Y."/>
        </authorList>
    </citation>
    <scope>NUCLEOTIDE SEQUENCE [LARGE SCALE GENOMIC DNA]</scope>
    <source>
        <strain evidence="1">WY2019</strain>
    </source>
</reference>
<sequence length="87" mass="9077">MSDAAVREQGFLALLHRAHGSSKAGGVRAPRKPELRQTRLGSAGTLELCAVTSSACTPTEVERGRKYRAAVPLSDAAYTGGCSSYAP</sequence>
<dbReference type="Proteomes" id="UP000322234">
    <property type="component" value="Unassembled WGS sequence"/>
</dbReference>
<dbReference type="AlphaFoldDB" id="A0A6B0RME1"/>
<protein>
    <submittedName>
        <fullName evidence="1">Uncharacterized protein</fullName>
    </submittedName>
</protein>
<organism evidence="1 2">
    <name type="scientific">Bos mutus</name>
    <name type="common">wild yak</name>
    <dbReference type="NCBI Taxonomy" id="72004"/>
    <lineage>
        <taxon>Eukaryota</taxon>
        <taxon>Metazoa</taxon>
        <taxon>Chordata</taxon>
        <taxon>Craniata</taxon>
        <taxon>Vertebrata</taxon>
        <taxon>Euteleostomi</taxon>
        <taxon>Mammalia</taxon>
        <taxon>Eutheria</taxon>
        <taxon>Laurasiatheria</taxon>
        <taxon>Artiodactyla</taxon>
        <taxon>Ruminantia</taxon>
        <taxon>Pecora</taxon>
        <taxon>Bovidae</taxon>
        <taxon>Bovinae</taxon>
        <taxon>Bos</taxon>
    </lineage>
</organism>
<evidence type="ECO:0000313" key="2">
    <source>
        <dbReference type="Proteomes" id="UP000322234"/>
    </source>
</evidence>
<keyword evidence="2" id="KW-1185">Reference proteome</keyword>
<dbReference type="EMBL" id="VBQZ03000059">
    <property type="protein sequence ID" value="MXQ89837.1"/>
    <property type="molecule type" value="Genomic_DNA"/>
</dbReference>
<accession>A0A6B0RME1</accession>
<proteinExistence type="predicted"/>